<reference evidence="2 3" key="1">
    <citation type="submission" date="2023-07" db="EMBL/GenBank/DDBJ databases">
        <title>Genomic Encyclopedia of Type Strains, Phase IV (KMG-IV): sequencing the most valuable type-strain genomes for metagenomic binning, comparative biology and taxonomic classification.</title>
        <authorList>
            <person name="Goeker M."/>
        </authorList>
    </citation>
    <scope>NUCLEOTIDE SEQUENCE [LARGE SCALE GENOMIC DNA]</scope>
    <source>
        <strain evidence="2 3">DSM 1112</strain>
    </source>
</reference>
<dbReference type="Pfam" id="PF13480">
    <property type="entry name" value="Acetyltransf_6"/>
    <property type="match status" value="1"/>
</dbReference>
<organism evidence="2 3">
    <name type="scientific">Pararhizobium capsulatum DSM 1112</name>
    <dbReference type="NCBI Taxonomy" id="1121113"/>
    <lineage>
        <taxon>Bacteria</taxon>
        <taxon>Pseudomonadati</taxon>
        <taxon>Pseudomonadota</taxon>
        <taxon>Alphaproteobacteria</taxon>
        <taxon>Hyphomicrobiales</taxon>
        <taxon>Rhizobiaceae</taxon>
        <taxon>Rhizobium/Agrobacterium group</taxon>
        <taxon>Pararhizobium</taxon>
    </lineage>
</organism>
<evidence type="ECO:0000259" key="1">
    <source>
        <dbReference type="Pfam" id="PF13480"/>
    </source>
</evidence>
<keyword evidence="3" id="KW-1185">Reference proteome</keyword>
<comment type="caution">
    <text evidence="2">The sequence shown here is derived from an EMBL/GenBank/DDBJ whole genome shotgun (WGS) entry which is preliminary data.</text>
</comment>
<name>A0ABU0BQU8_9HYPH</name>
<feature type="domain" description="BioF2-like acetyltransferase" evidence="1">
    <location>
        <begin position="204"/>
        <end position="358"/>
    </location>
</feature>
<dbReference type="InterPro" id="IPR016181">
    <property type="entry name" value="Acyl_CoA_acyltransferase"/>
</dbReference>
<sequence length="425" mass="48405">MSGVRLNIMPANEAPRRVWQTRRTPPLDLLALDAVRDDFSLSVHVSLDRLEDEWRALEQGSQNSLHQSFDWCAAWAATHENQLLLVRGRVGQDTAFILPLELIRGRFFQTVRFIGSDHSNINTGIFARDFDPAADGELAAKLISELSLKLARLADIVTLEKIPLAWRGFQHPFAALPAVRNQNSSYQLPLFESFEKTLTQVNAKRRRKKFRVSEKRLQALGGYEYVVATSHDESRRLLCTFFQQKAERFKTMGLPNVFQDAETQAFFKDLAARPREHEHRPLELHAIRLKGENAGRVIAIAGVSRKGDHVICQFGSIDETLATDCSPGEFLFHLMIERCCREGAALFDFGIGDQPYKRSWCTVETAQYDIVLPLTARGRLAAYIHRTIVRSKAAIKKNRRIYNTLQKIRQQRQTSAKTTDTDAEE</sequence>
<gene>
    <name evidence="2" type="ORF">QO002_002003</name>
</gene>
<dbReference type="SUPFAM" id="SSF55729">
    <property type="entry name" value="Acyl-CoA N-acyltransferases (Nat)"/>
    <property type="match status" value="1"/>
</dbReference>
<evidence type="ECO:0000313" key="3">
    <source>
        <dbReference type="Proteomes" id="UP001230207"/>
    </source>
</evidence>
<dbReference type="EMBL" id="JAUSVF010000001">
    <property type="protein sequence ID" value="MDQ0319865.1"/>
    <property type="molecule type" value="Genomic_DNA"/>
</dbReference>
<dbReference type="InterPro" id="IPR038740">
    <property type="entry name" value="BioF2-like_GNAT_dom"/>
</dbReference>
<dbReference type="RefSeq" id="WP_307229108.1">
    <property type="nucleotide sequence ID" value="NZ_JAUSVF010000001.1"/>
</dbReference>
<protein>
    <submittedName>
        <fullName evidence="2">CelD/BcsL family acetyltransferase involved in cellulose biosynthesis</fullName>
    </submittedName>
</protein>
<accession>A0ABU0BQU8</accession>
<dbReference type="Proteomes" id="UP001230207">
    <property type="component" value="Unassembled WGS sequence"/>
</dbReference>
<evidence type="ECO:0000313" key="2">
    <source>
        <dbReference type="EMBL" id="MDQ0319865.1"/>
    </source>
</evidence>
<dbReference type="Gene3D" id="3.40.630.30">
    <property type="match status" value="1"/>
</dbReference>
<proteinExistence type="predicted"/>